<dbReference type="Ensembl" id="ENSJHYT00000006695.1">
    <property type="protein sequence ID" value="ENSJHYP00000005447.1"/>
    <property type="gene ID" value="ENSJHYG00000004449.1"/>
</dbReference>
<reference evidence="1" key="1">
    <citation type="submission" date="2025-08" db="UniProtKB">
        <authorList>
            <consortium name="Ensembl"/>
        </authorList>
    </citation>
    <scope>IDENTIFICATION</scope>
</reference>
<reference evidence="1" key="2">
    <citation type="submission" date="2025-09" db="UniProtKB">
        <authorList>
            <consortium name="Ensembl"/>
        </authorList>
    </citation>
    <scope>IDENTIFICATION</scope>
</reference>
<name>A0A8C5IPG4_JUNHY</name>
<keyword evidence="2" id="KW-1185">Reference proteome</keyword>
<sequence>APQRNARFLTLEVSESAQSKCKSSALGSFPVPGLPPGLKTLLVPTPRLRTGLFNRIVPPPGATKEMLRRCATSQVGLRHQGGLN</sequence>
<protein>
    <submittedName>
        <fullName evidence="1">Uncharacterized protein</fullName>
    </submittedName>
</protein>
<organism evidence="1 2">
    <name type="scientific">Junco hyemalis</name>
    <name type="common">Dark-eyed junco</name>
    <dbReference type="NCBI Taxonomy" id="40217"/>
    <lineage>
        <taxon>Eukaryota</taxon>
        <taxon>Metazoa</taxon>
        <taxon>Chordata</taxon>
        <taxon>Craniata</taxon>
        <taxon>Vertebrata</taxon>
        <taxon>Euteleostomi</taxon>
        <taxon>Archelosauria</taxon>
        <taxon>Archosauria</taxon>
        <taxon>Dinosauria</taxon>
        <taxon>Saurischia</taxon>
        <taxon>Theropoda</taxon>
        <taxon>Coelurosauria</taxon>
        <taxon>Aves</taxon>
        <taxon>Neognathae</taxon>
        <taxon>Neoaves</taxon>
        <taxon>Telluraves</taxon>
        <taxon>Australaves</taxon>
        <taxon>Passeriformes</taxon>
        <taxon>Passerellidae</taxon>
        <taxon>Junco</taxon>
    </lineage>
</organism>
<evidence type="ECO:0000313" key="1">
    <source>
        <dbReference type="Ensembl" id="ENSJHYP00000005447.1"/>
    </source>
</evidence>
<evidence type="ECO:0000313" key="2">
    <source>
        <dbReference type="Proteomes" id="UP000694408"/>
    </source>
</evidence>
<dbReference type="AlphaFoldDB" id="A0A8C5IPG4"/>
<dbReference type="Proteomes" id="UP000694408">
    <property type="component" value="Unplaced"/>
</dbReference>
<accession>A0A8C5IPG4</accession>
<proteinExistence type="predicted"/>